<name>A0ABY0ISK9_9RHOO</name>
<evidence type="ECO:0000256" key="2">
    <source>
        <dbReference type="ARBA" id="ARBA00008791"/>
    </source>
</evidence>
<evidence type="ECO:0000256" key="1">
    <source>
        <dbReference type="ARBA" id="ARBA00004496"/>
    </source>
</evidence>
<reference evidence="6 7" key="1">
    <citation type="submission" date="2019-02" db="EMBL/GenBank/DDBJ databases">
        <title>Genomic Encyclopedia of Type Strains, Phase IV (KMG-IV): sequencing the most valuable type-strain genomes for metagenomic binning, comparative biology and taxonomic classification.</title>
        <authorList>
            <person name="Goeker M."/>
        </authorList>
    </citation>
    <scope>NUCLEOTIDE SEQUENCE [LARGE SCALE GENOMIC DNA]</scope>
    <source>
        <strain evidence="6 7">DSM 21223</strain>
    </source>
</reference>
<dbReference type="PANTHER" id="PTHR46268">
    <property type="entry name" value="STRESS RESPONSE PROTEIN NHAX"/>
    <property type="match status" value="1"/>
</dbReference>
<dbReference type="RefSeq" id="WP_014238392.1">
    <property type="nucleotide sequence ID" value="NZ_SHKM01000001.1"/>
</dbReference>
<dbReference type="Pfam" id="PF00582">
    <property type="entry name" value="Usp"/>
    <property type="match status" value="2"/>
</dbReference>
<feature type="domain" description="UspA" evidence="5">
    <location>
        <begin position="9"/>
        <end position="148"/>
    </location>
</feature>
<accession>A0ABY0ISK9</accession>
<comment type="subunit">
    <text evidence="3">Homodimer.</text>
</comment>
<feature type="domain" description="UspA" evidence="5">
    <location>
        <begin position="155"/>
        <end position="297"/>
    </location>
</feature>
<comment type="caution">
    <text evidence="6">The sequence shown here is derived from an EMBL/GenBank/DDBJ whole genome shotgun (WGS) entry which is preliminary data.</text>
</comment>
<organism evidence="6 7">
    <name type="scientific">Azospira oryzae</name>
    <dbReference type="NCBI Taxonomy" id="146939"/>
    <lineage>
        <taxon>Bacteria</taxon>
        <taxon>Pseudomonadati</taxon>
        <taxon>Pseudomonadota</taxon>
        <taxon>Betaproteobacteria</taxon>
        <taxon>Rhodocyclales</taxon>
        <taxon>Rhodocyclaceae</taxon>
        <taxon>Azospira</taxon>
    </lineage>
</organism>
<dbReference type="Proteomes" id="UP000292136">
    <property type="component" value="Unassembled WGS sequence"/>
</dbReference>
<gene>
    <name evidence="6" type="ORF">EV678_1391</name>
</gene>
<protein>
    <submittedName>
        <fullName evidence="6">Nucleotide-binding universal stress UspA family protein</fullName>
    </submittedName>
</protein>
<dbReference type="SUPFAM" id="SSF52402">
    <property type="entry name" value="Adenine nucleotide alpha hydrolases-like"/>
    <property type="match status" value="2"/>
</dbReference>
<proteinExistence type="inferred from homology"/>
<sequence length="303" mass="32952">MNAPVNALRHLLIATDFSAAADRALARAAQLARQRGARLTVLHVIPQGPLDLARRFAMQAPEAAEAEARRGARQELEERLSRLPELPPHQVELRVGRPGAEIAKAAGELGADLIVLGAHGERFLKEVLLGSTVHKALRLAPCPVLVVKQAAAGPYRRVLLPTDFSANARTAAAIARAFAPEADREFLHVYEAPFERQMYFAGARDSTLDFYRHKAESDAREAMGRFVAELGWQDGPAPGTRLRHGYAPAEIERVVQDFSFDLIALATQDNSELTAALLGSVSLHVIEEIQCDLLVVRGMGAPD</sequence>
<evidence type="ECO:0000313" key="6">
    <source>
        <dbReference type="EMBL" id="RZT90573.1"/>
    </source>
</evidence>
<evidence type="ECO:0000256" key="3">
    <source>
        <dbReference type="ARBA" id="ARBA00011738"/>
    </source>
</evidence>
<keyword evidence="4" id="KW-0963">Cytoplasm</keyword>
<dbReference type="CDD" id="cd00293">
    <property type="entry name" value="USP-like"/>
    <property type="match status" value="2"/>
</dbReference>
<dbReference type="PRINTS" id="PR01438">
    <property type="entry name" value="UNVRSLSTRESS"/>
</dbReference>
<comment type="subcellular location">
    <subcellularLocation>
        <location evidence="1">Cytoplasm</location>
    </subcellularLocation>
</comment>
<dbReference type="EMBL" id="SHKM01000001">
    <property type="protein sequence ID" value="RZT90573.1"/>
    <property type="molecule type" value="Genomic_DNA"/>
</dbReference>
<dbReference type="InterPro" id="IPR006016">
    <property type="entry name" value="UspA"/>
</dbReference>
<dbReference type="InterPro" id="IPR006015">
    <property type="entry name" value="Universal_stress_UspA"/>
</dbReference>
<dbReference type="PANTHER" id="PTHR46268:SF23">
    <property type="entry name" value="UNIVERSAL STRESS PROTEIN A-RELATED"/>
    <property type="match status" value="1"/>
</dbReference>
<comment type="similarity">
    <text evidence="2">Belongs to the universal stress protein A family.</text>
</comment>
<keyword evidence="7" id="KW-1185">Reference proteome</keyword>
<evidence type="ECO:0000256" key="4">
    <source>
        <dbReference type="ARBA" id="ARBA00022490"/>
    </source>
</evidence>
<evidence type="ECO:0000259" key="5">
    <source>
        <dbReference type="Pfam" id="PF00582"/>
    </source>
</evidence>
<dbReference type="Gene3D" id="3.40.50.620">
    <property type="entry name" value="HUPs"/>
    <property type="match status" value="2"/>
</dbReference>
<dbReference type="InterPro" id="IPR014729">
    <property type="entry name" value="Rossmann-like_a/b/a_fold"/>
</dbReference>
<evidence type="ECO:0000313" key="7">
    <source>
        <dbReference type="Proteomes" id="UP000292136"/>
    </source>
</evidence>